<dbReference type="GO" id="GO:0046872">
    <property type="term" value="F:metal ion binding"/>
    <property type="evidence" value="ECO:0007669"/>
    <property type="project" value="UniProtKB-UniRule"/>
</dbReference>
<dbReference type="EC" id="2.10.1.1" evidence="7"/>
<reference evidence="10 11" key="1">
    <citation type="submission" date="2019-04" db="EMBL/GenBank/DDBJ databases">
        <authorList>
            <person name="Liu Q."/>
            <person name="Xin Y.-H."/>
        </authorList>
    </citation>
    <scope>NUCLEOTIDE SEQUENCE [LARGE SCALE GENOMIC DNA]</scope>
    <source>
        <strain evidence="10 11">AM23</strain>
    </source>
</reference>
<dbReference type="GO" id="GO:0005829">
    <property type="term" value="C:cytosol"/>
    <property type="evidence" value="ECO:0007669"/>
    <property type="project" value="TreeGrafter"/>
</dbReference>
<name>A0A4S5E5H5_9MICC</name>
<dbReference type="Gene3D" id="3.40.980.10">
    <property type="entry name" value="MoaB/Mog-like domain"/>
    <property type="match status" value="1"/>
</dbReference>
<feature type="region of interest" description="Disordered" evidence="8">
    <location>
        <begin position="1"/>
        <end position="112"/>
    </location>
</feature>
<dbReference type="PROSITE" id="PS01078">
    <property type="entry name" value="MOCF_BIOSYNTHESIS_1"/>
    <property type="match status" value="1"/>
</dbReference>
<evidence type="ECO:0000256" key="7">
    <source>
        <dbReference type="RuleBase" id="RU365090"/>
    </source>
</evidence>
<comment type="function">
    <text evidence="1 7">Catalyzes the insertion of molybdate into adenylated molybdopterin with the concomitant release of AMP.</text>
</comment>
<accession>A0A4S5E5H5</accession>
<sequence>MLESWGSTSPETAWRAHGRSPETAARLDGEAARSPRARGHRRRRRLRPRVGGTRSAFGGASCSATDDVRGRLRGRHRRRNGPGGGEGRHAIGDGGGGRAVRGRRDGAECRVSEATDPRNLDWERARTLAHGAAHPLPYQTVTLADALGRTLAEPVHALQDIPHYASSAMDGWAVNGQPPWTLVSHAEPEEHRWGRPSPHADSGEVALAPGEATFILTGGVVPENTEGILRTEHGLVRGDLLDRNEDARAGEPSPREHIRPAGEEAGKGSEAIRAGVVLNPAQIALAAVCGHDTLTVLRAPRVSLLMTGDEVIEQGLPHPGQVRDTFGPQLPGFVSMLGGHVDVAGRAKDDLEDVIAAISAEPTDEFSLARASGDVLITTGGTGSSSADHIRRALVELDAELIIDGIAMRPGHPTLLARLQDGRFLVGLPGNPLAAMMAMLTVAGPLIAGLRGSALAAPSRVLSGEAFEPLPGRSRLVPYRLTAGRAMPSTHQRSGMLSGLAGADGVMVIPGEGCAAGDELAAMALPWVTG</sequence>
<evidence type="ECO:0000256" key="3">
    <source>
        <dbReference type="ARBA" id="ARBA00010763"/>
    </source>
</evidence>
<dbReference type="AlphaFoldDB" id="A0A4S5E5H5"/>
<dbReference type="GO" id="GO:0006777">
    <property type="term" value="P:Mo-molybdopterin cofactor biosynthetic process"/>
    <property type="evidence" value="ECO:0007669"/>
    <property type="project" value="UniProtKB-UniRule"/>
</dbReference>
<keyword evidence="11" id="KW-1185">Reference proteome</keyword>
<dbReference type="InterPro" id="IPR038987">
    <property type="entry name" value="MoeA-like"/>
</dbReference>
<feature type="domain" description="MoaB/Mog" evidence="9">
    <location>
        <begin position="303"/>
        <end position="449"/>
    </location>
</feature>
<keyword evidence="7 10" id="KW-0808">Transferase</keyword>
<keyword evidence="4 7" id="KW-0500">Molybdenum</keyword>
<evidence type="ECO:0000313" key="11">
    <source>
        <dbReference type="Proteomes" id="UP000305233"/>
    </source>
</evidence>
<comment type="similarity">
    <text evidence="3 7">Belongs to the MoeA family.</text>
</comment>
<feature type="region of interest" description="Disordered" evidence="8">
    <location>
        <begin position="242"/>
        <end position="267"/>
    </location>
</feature>
<evidence type="ECO:0000256" key="6">
    <source>
        <dbReference type="ARBA" id="ARBA00047317"/>
    </source>
</evidence>
<dbReference type="Pfam" id="PF03454">
    <property type="entry name" value="MoeA_C"/>
    <property type="match status" value="1"/>
</dbReference>
<dbReference type="PANTHER" id="PTHR10192:SF5">
    <property type="entry name" value="GEPHYRIN"/>
    <property type="match status" value="1"/>
</dbReference>
<evidence type="ECO:0000256" key="8">
    <source>
        <dbReference type="SAM" id="MobiDB-lite"/>
    </source>
</evidence>
<dbReference type="UniPathway" id="UPA00344"/>
<dbReference type="Pfam" id="PF00994">
    <property type="entry name" value="MoCF_biosynth"/>
    <property type="match status" value="1"/>
</dbReference>
<keyword evidence="7" id="KW-0460">Magnesium</keyword>
<keyword evidence="7" id="KW-0479">Metal-binding</keyword>
<dbReference type="Proteomes" id="UP000305233">
    <property type="component" value="Unassembled WGS sequence"/>
</dbReference>
<dbReference type="CDD" id="cd00887">
    <property type="entry name" value="MoeA"/>
    <property type="match status" value="1"/>
</dbReference>
<dbReference type="InterPro" id="IPR005111">
    <property type="entry name" value="MoeA_C_domain_IV"/>
</dbReference>
<evidence type="ECO:0000256" key="5">
    <source>
        <dbReference type="ARBA" id="ARBA00023150"/>
    </source>
</evidence>
<dbReference type="Pfam" id="PF03453">
    <property type="entry name" value="MoeA_N"/>
    <property type="match status" value="1"/>
</dbReference>
<proteinExistence type="inferred from homology"/>
<dbReference type="EMBL" id="SSWH01000005">
    <property type="protein sequence ID" value="THJ66690.1"/>
    <property type="molecule type" value="Genomic_DNA"/>
</dbReference>
<dbReference type="OrthoDB" id="3196725at2"/>
<dbReference type="Gene3D" id="2.170.190.11">
    <property type="entry name" value="Molybdopterin biosynthesis moea protein, domain 3"/>
    <property type="match status" value="1"/>
</dbReference>
<dbReference type="SUPFAM" id="SSF63882">
    <property type="entry name" value="MoeA N-terminal region -like"/>
    <property type="match status" value="1"/>
</dbReference>
<dbReference type="SMART" id="SM00852">
    <property type="entry name" value="MoCF_biosynth"/>
    <property type="match status" value="1"/>
</dbReference>
<dbReference type="SUPFAM" id="SSF63867">
    <property type="entry name" value="MoeA C-terminal domain-like"/>
    <property type="match status" value="1"/>
</dbReference>
<dbReference type="Gene3D" id="3.90.105.10">
    <property type="entry name" value="Molybdopterin biosynthesis moea protein, domain 2"/>
    <property type="match status" value="1"/>
</dbReference>
<evidence type="ECO:0000259" key="9">
    <source>
        <dbReference type="SMART" id="SM00852"/>
    </source>
</evidence>
<evidence type="ECO:0000256" key="2">
    <source>
        <dbReference type="ARBA" id="ARBA00005046"/>
    </source>
</evidence>
<evidence type="ECO:0000256" key="1">
    <source>
        <dbReference type="ARBA" id="ARBA00002901"/>
    </source>
</evidence>
<comment type="catalytic activity">
    <reaction evidence="6">
        <text>adenylyl-molybdopterin + molybdate = Mo-molybdopterin + AMP + H(+)</text>
        <dbReference type="Rhea" id="RHEA:35047"/>
        <dbReference type="ChEBI" id="CHEBI:15378"/>
        <dbReference type="ChEBI" id="CHEBI:36264"/>
        <dbReference type="ChEBI" id="CHEBI:62727"/>
        <dbReference type="ChEBI" id="CHEBI:71302"/>
        <dbReference type="ChEBI" id="CHEBI:456215"/>
        <dbReference type="EC" id="2.10.1.1"/>
    </reaction>
</comment>
<dbReference type="InterPro" id="IPR008284">
    <property type="entry name" value="MoCF_biosynth_CS"/>
</dbReference>
<protein>
    <recommendedName>
        <fullName evidence="7">Molybdopterin molybdenumtransferase</fullName>
        <ecNumber evidence="7">2.10.1.1</ecNumber>
    </recommendedName>
</protein>
<dbReference type="InterPro" id="IPR005110">
    <property type="entry name" value="MoeA_linker/N"/>
</dbReference>
<organism evidence="10 11">
    <name type="scientific">Arthrobacter echini</name>
    <dbReference type="NCBI Taxonomy" id="1529066"/>
    <lineage>
        <taxon>Bacteria</taxon>
        <taxon>Bacillati</taxon>
        <taxon>Actinomycetota</taxon>
        <taxon>Actinomycetes</taxon>
        <taxon>Micrococcales</taxon>
        <taxon>Micrococcaceae</taxon>
        <taxon>Arthrobacter</taxon>
    </lineage>
</organism>
<feature type="compositionally biased region" description="Basic residues" evidence="8">
    <location>
        <begin position="71"/>
        <end position="80"/>
    </location>
</feature>
<dbReference type="PANTHER" id="PTHR10192">
    <property type="entry name" value="MOLYBDOPTERIN BIOSYNTHESIS PROTEIN"/>
    <property type="match status" value="1"/>
</dbReference>
<comment type="cofactor">
    <cofactor evidence="7">
        <name>Mg(2+)</name>
        <dbReference type="ChEBI" id="CHEBI:18420"/>
    </cofactor>
</comment>
<evidence type="ECO:0000256" key="4">
    <source>
        <dbReference type="ARBA" id="ARBA00022505"/>
    </source>
</evidence>
<dbReference type="SUPFAM" id="SSF53218">
    <property type="entry name" value="Molybdenum cofactor biosynthesis proteins"/>
    <property type="match status" value="1"/>
</dbReference>
<comment type="caution">
    <text evidence="10">The sequence shown here is derived from an EMBL/GenBank/DDBJ whole genome shotgun (WGS) entry which is preliminary data.</text>
</comment>
<gene>
    <name evidence="10" type="ORF">E8P82_07010</name>
</gene>
<feature type="compositionally biased region" description="Polar residues" evidence="8">
    <location>
        <begin position="1"/>
        <end position="11"/>
    </location>
</feature>
<dbReference type="InterPro" id="IPR036688">
    <property type="entry name" value="MoeA_C_domain_IV_sf"/>
</dbReference>
<comment type="pathway">
    <text evidence="2 7">Cofactor biosynthesis; molybdopterin biosynthesis.</text>
</comment>
<dbReference type="InterPro" id="IPR001453">
    <property type="entry name" value="MoaB/Mog_dom"/>
</dbReference>
<feature type="compositionally biased region" description="Basic and acidic residues" evidence="8">
    <location>
        <begin position="102"/>
        <end position="112"/>
    </location>
</feature>
<dbReference type="GO" id="GO:0061599">
    <property type="term" value="F:molybdopterin molybdotransferase activity"/>
    <property type="evidence" value="ECO:0007669"/>
    <property type="project" value="UniProtKB-UniRule"/>
</dbReference>
<dbReference type="InterPro" id="IPR036425">
    <property type="entry name" value="MoaB/Mog-like_dom_sf"/>
</dbReference>
<dbReference type="Gene3D" id="2.40.340.10">
    <property type="entry name" value="MoeA, C-terminal, domain IV"/>
    <property type="match status" value="1"/>
</dbReference>
<dbReference type="InterPro" id="IPR036135">
    <property type="entry name" value="MoeA_linker/N_sf"/>
</dbReference>
<keyword evidence="5 7" id="KW-0501">Molybdenum cofactor biosynthesis</keyword>
<feature type="compositionally biased region" description="Basic residues" evidence="8">
    <location>
        <begin position="35"/>
        <end position="48"/>
    </location>
</feature>
<evidence type="ECO:0000313" key="10">
    <source>
        <dbReference type="EMBL" id="THJ66690.1"/>
    </source>
</evidence>